<name>A0ABP7VUN2_9FLAO</name>
<proteinExistence type="predicted"/>
<comment type="caution">
    <text evidence="2">The sequence shown here is derived from an EMBL/GenBank/DDBJ whole genome shotgun (WGS) entry which is preliminary data.</text>
</comment>
<evidence type="ECO:0000313" key="2">
    <source>
        <dbReference type="EMBL" id="GAA4074362.1"/>
    </source>
</evidence>
<evidence type="ECO:0008006" key="4">
    <source>
        <dbReference type="Google" id="ProtNLM"/>
    </source>
</evidence>
<accession>A0ABP7VUN2</accession>
<evidence type="ECO:0000313" key="3">
    <source>
        <dbReference type="Proteomes" id="UP001500367"/>
    </source>
</evidence>
<keyword evidence="1" id="KW-0732">Signal</keyword>
<feature type="chain" id="PRO_5046492993" description="DUF3857 domain-containing protein" evidence="1">
    <location>
        <begin position="20"/>
        <end position="367"/>
    </location>
</feature>
<dbReference type="Proteomes" id="UP001500367">
    <property type="component" value="Unassembled WGS sequence"/>
</dbReference>
<dbReference type="RefSeq" id="WP_344816560.1">
    <property type="nucleotide sequence ID" value="NZ_BAABCT010000005.1"/>
</dbReference>
<evidence type="ECO:0000256" key="1">
    <source>
        <dbReference type="SAM" id="SignalP"/>
    </source>
</evidence>
<gene>
    <name evidence="2" type="ORF">GCM10022389_19890</name>
</gene>
<protein>
    <recommendedName>
        <fullName evidence="4">DUF3857 domain-containing protein</fullName>
    </recommendedName>
</protein>
<sequence length="367" mass="44007">MIKKIIFILLSLYCFAIQAQKKEANIFIADTNNVHRTDIADLKYSEGNLIITPKKNCTTKTEIIVYKNQKVTLATLFEEDYLEKQDKFVKKYYRIAREQNNNTEKDFYYDTKPYEENKERQIELYYRPLIKAINVPKQDDKEIVEKIAEENFYVFIYLDDLLIEAKKVSTKNNKLTEVEPEYAGYFFKNYLDSFKRMETWSFVIKDNSLKMVKVPDSLYNSSNSIKIPELYNYSSISFDKKYFLGSEKLEDFNLNKKNIIEKYKLLGMHYFEMDADLIFDFIIYEVPQYFEEDEENRTDVLFYIKIHQSFNYFSQVDIPVEKDKNNIYEITINGILNKETKYHKYFQLATKNDLIMIEELAPMKISY</sequence>
<dbReference type="EMBL" id="BAABCT010000005">
    <property type="protein sequence ID" value="GAA4074362.1"/>
    <property type="molecule type" value="Genomic_DNA"/>
</dbReference>
<keyword evidence="3" id="KW-1185">Reference proteome</keyword>
<reference evidence="3" key="1">
    <citation type="journal article" date="2019" name="Int. J. Syst. Evol. Microbiol.">
        <title>The Global Catalogue of Microorganisms (GCM) 10K type strain sequencing project: providing services to taxonomists for standard genome sequencing and annotation.</title>
        <authorList>
            <consortium name="The Broad Institute Genomics Platform"/>
            <consortium name="The Broad Institute Genome Sequencing Center for Infectious Disease"/>
            <person name="Wu L."/>
            <person name="Ma J."/>
        </authorList>
    </citation>
    <scope>NUCLEOTIDE SEQUENCE [LARGE SCALE GENOMIC DNA]</scope>
    <source>
        <strain evidence="3">JCM 17069</strain>
    </source>
</reference>
<feature type="signal peptide" evidence="1">
    <location>
        <begin position="1"/>
        <end position="19"/>
    </location>
</feature>
<organism evidence="2 3">
    <name type="scientific">Flavobacterium cheonanense</name>
    <dbReference type="NCBI Taxonomy" id="706183"/>
    <lineage>
        <taxon>Bacteria</taxon>
        <taxon>Pseudomonadati</taxon>
        <taxon>Bacteroidota</taxon>
        <taxon>Flavobacteriia</taxon>
        <taxon>Flavobacteriales</taxon>
        <taxon>Flavobacteriaceae</taxon>
        <taxon>Flavobacterium</taxon>
    </lineage>
</organism>